<reference evidence="2" key="2">
    <citation type="submission" date="2013-04" db="EMBL/GenBank/DDBJ databases">
        <title>Genomic mechanisms accounting for the adaptation to parasitism in nematode-trapping fungi.</title>
        <authorList>
            <person name="Ahren D.G."/>
        </authorList>
    </citation>
    <scope>NUCLEOTIDE SEQUENCE [LARGE SCALE GENOMIC DNA]</scope>
    <source>
        <strain evidence="2">CBS 200.50</strain>
    </source>
</reference>
<dbReference type="HOGENOM" id="CLU_145529_0_0_1"/>
<name>S8AQ52_DACHA</name>
<sequence length="134" mass="15263">MLTNHNPFNIRANMHISFLAIAKVKKTEIEKRGGNWLKCVETSRIGSWRTYKIDNWGDWDDDYGRGYLDNLRGHCQDVYNWKFDYDEGNTSLGGHASFTIKVYNGQYALDAAWDASHPTGAIWGATCEWAVGVP</sequence>
<protein>
    <submittedName>
        <fullName evidence="1">Uncharacterized protein</fullName>
    </submittedName>
</protein>
<comment type="caution">
    <text evidence="1">The sequence shown here is derived from an EMBL/GenBank/DDBJ whole genome shotgun (WGS) entry which is preliminary data.</text>
</comment>
<keyword evidence="2" id="KW-1185">Reference proteome</keyword>
<gene>
    <name evidence="1" type="ORF">H072_1063</name>
</gene>
<organism evidence="1 2">
    <name type="scientific">Dactylellina haptotyla (strain CBS 200.50)</name>
    <name type="common">Nematode-trapping fungus</name>
    <name type="synonym">Monacrosporium haptotylum</name>
    <dbReference type="NCBI Taxonomy" id="1284197"/>
    <lineage>
        <taxon>Eukaryota</taxon>
        <taxon>Fungi</taxon>
        <taxon>Dikarya</taxon>
        <taxon>Ascomycota</taxon>
        <taxon>Pezizomycotina</taxon>
        <taxon>Orbiliomycetes</taxon>
        <taxon>Orbiliales</taxon>
        <taxon>Orbiliaceae</taxon>
        <taxon>Dactylellina</taxon>
    </lineage>
</organism>
<evidence type="ECO:0000313" key="2">
    <source>
        <dbReference type="Proteomes" id="UP000015100"/>
    </source>
</evidence>
<dbReference type="Proteomes" id="UP000015100">
    <property type="component" value="Unassembled WGS sequence"/>
</dbReference>
<evidence type="ECO:0000313" key="1">
    <source>
        <dbReference type="EMBL" id="EPS44979.1"/>
    </source>
</evidence>
<dbReference type="EMBL" id="AQGS01000024">
    <property type="protein sequence ID" value="EPS44979.1"/>
    <property type="molecule type" value="Genomic_DNA"/>
</dbReference>
<accession>S8AQ52</accession>
<dbReference type="AlphaFoldDB" id="S8AQ52"/>
<dbReference type="OrthoDB" id="5286435at2759"/>
<reference evidence="1 2" key="1">
    <citation type="journal article" date="2013" name="PLoS Genet.">
        <title>Genomic mechanisms accounting for the adaptation to parasitism in nematode-trapping fungi.</title>
        <authorList>
            <person name="Meerupati T."/>
            <person name="Andersson K.M."/>
            <person name="Friman E."/>
            <person name="Kumar D."/>
            <person name="Tunlid A."/>
            <person name="Ahren D."/>
        </authorList>
    </citation>
    <scope>NUCLEOTIDE SEQUENCE [LARGE SCALE GENOMIC DNA]</scope>
    <source>
        <strain evidence="1 2">CBS 200.50</strain>
    </source>
</reference>
<dbReference type="OMA" id="FNIRANM"/>
<proteinExistence type="predicted"/>